<dbReference type="RefSeq" id="WP_173569553.1">
    <property type="nucleotide sequence ID" value="NZ_WOSY01000005.1"/>
</dbReference>
<dbReference type="InterPro" id="IPR013099">
    <property type="entry name" value="K_chnl_dom"/>
</dbReference>
<comment type="caution">
    <text evidence="15">The sequence shown here is derived from an EMBL/GenBank/DDBJ whole genome shotgun (WGS) entry which is preliminary data.</text>
</comment>
<evidence type="ECO:0000256" key="9">
    <source>
        <dbReference type="ARBA" id="ARBA00023136"/>
    </source>
</evidence>
<evidence type="ECO:0000256" key="8">
    <source>
        <dbReference type="ARBA" id="ARBA00023065"/>
    </source>
</evidence>
<keyword evidence="10 15" id="KW-0407">Ion channel</keyword>
<keyword evidence="7 12" id="KW-1133">Transmembrane helix</keyword>
<evidence type="ECO:0000256" key="7">
    <source>
        <dbReference type="ARBA" id="ARBA00022989"/>
    </source>
</evidence>
<feature type="domain" description="Inward rectifier potassium channel C-terminal" evidence="14">
    <location>
        <begin position="198"/>
        <end position="351"/>
    </location>
</feature>
<dbReference type="PANTHER" id="PTHR11767:SF102">
    <property type="entry name" value="INWARDLY RECTIFYING POTASSIUM CHANNEL 1, ISOFORM F"/>
    <property type="match status" value="1"/>
</dbReference>
<dbReference type="InterPro" id="IPR041647">
    <property type="entry name" value="IRK_C"/>
</dbReference>
<dbReference type="PRINTS" id="PR01320">
    <property type="entry name" value="KIRCHANNEL"/>
</dbReference>
<name>A0ABX0K0L3_9PROT</name>
<reference evidence="15 16" key="1">
    <citation type="journal article" date="2020" name="Int. J. Syst. Evol. Microbiol.">
        <title>Novel acetic acid bacteria from cider fermentations: Acetobacter conturbans sp. nov. and Acetobacter fallax sp. nov.</title>
        <authorList>
            <person name="Sombolestani A.S."/>
            <person name="Cleenwerck I."/>
            <person name="Cnockaert M."/>
            <person name="Borremans W."/>
            <person name="Wieme A.D."/>
            <person name="De Vuyst L."/>
            <person name="Vandamme P."/>
        </authorList>
    </citation>
    <scope>NUCLEOTIDE SEQUENCE [LARGE SCALE GENOMIC DNA]</scope>
    <source>
        <strain evidence="15 16">LMG 1627</strain>
    </source>
</reference>
<comment type="subcellular location">
    <subcellularLocation>
        <location evidence="1">Membrane</location>
        <topology evidence="1">Multi-pass membrane protein</topology>
    </subcellularLocation>
</comment>
<keyword evidence="4 12" id="KW-0812">Transmembrane</keyword>
<evidence type="ECO:0000256" key="2">
    <source>
        <dbReference type="ARBA" id="ARBA00022448"/>
    </source>
</evidence>
<evidence type="ECO:0000256" key="6">
    <source>
        <dbReference type="ARBA" id="ARBA00022958"/>
    </source>
</evidence>
<evidence type="ECO:0000256" key="3">
    <source>
        <dbReference type="ARBA" id="ARBA00022538"/>
    </source>
</evidence>
<protein>
    <submittedName>
        <fullName evidence="15">ATP-sensitive potassium channel protein</fullName>
    </submittedName>
</protein>
<organism evidence="15 16">
    <name type="scientific">Acetobacter conturbans</name>
    <dbReference type="NCBI Taxonomy" id="1737472"/>
    <lineage>
        <taxon>Bacteria</taxon>
        <taxon>Pseudomonadati</taxon>
        <taxon>Pseudomonadota</taxon>
        <taxon>Alphaproteobacteria</taxon>
        <taxon>Acetobacterales</taxon>
        <taxon>Acetobacteraceae</taxon>
        <taxon>Acetobacter</taxon>
    </lineage>
</organism>
<feature type="transmembrane region" description="Helical" evidence="12">
    <location>
        <begin position="163"/>
        <end position="189"/>
    </location>
</feature>
<evidence type="ECO:0000313" key="16">
    <source>
        <dbReference type="Proteomes" id="UP000631653"/>
    </source>
</evidence>
<keyword evidence="5" id="KW-0851">Voltage-gated channel</keyword>
<dbReference type="Pfam" id="PF17655">
    <property type="entry name" value="IRK_C"/>
    <property type="match status" value="1"/>
</dbReference>
<evidence type="ECO:0000256" key="1">
    <source>
        <dbReference type="ARBA" id="ARBA00004141"/>
    </source>
</evidence>
<feature type="domain" description="Potassium channel" evidence="13">
    <location>
        <begin position="114"/>
        <end position="190"/>
    </location>
</feature>
<dbReference type="SUPFAM" id="SSF81296">
    <property type="entry name" value="E set domains"/>
    <property type="match status" value="1"/>
</dbReference>
<dbReference type="PANTHER" id="PTHR11767">
    <property type="entry name" value="INWARD RECTIFIER POTASSIUM CHANNEL"/>
    <property type="match status" value="1"/>
</dbReference>
<keyword evidence="6" id="KW-0630">Potassium</keyword>
<keyword evidence="3" id="KW-0633">Potassium transport</keyword>
<sequence length="365" mass="40475">MVKRIWRRLNDQQASSPQSRTWGHAGEPKPDSAGAEPDAPTSSTPSGSADSKKKSRHISTREAVRRFRSHAQEDRKHEEVVRVGLEDALWSDLYHHALTANWVTFTFWAVVSYVVVNLFFSILYALVPGEVTGPHPLSFWDLFFFSVQTLSTVGYGGMTPTGIGANIIVSFEVLLGMMINALAAGAVFARIARPRARIIFSNKAVISDESGVSVLCIRIANCRRSLILSVDVEVALSRLIVTHDGHLERRFEPLTLVQAHVPVLRFAFVLAHVLTEASPLHRHSLDELKTEEAEIIVTVTGTDEAMGQTVFARTAYAFDKVMHNHRFVDIIHTRPTGGLAVDYSKFHDVEEHLSGGLHPEEKIVG</sequence>
<dbReference type="Gene3D" id="2.60.40.1400">
    <property type="entry name" value="G protein-activated inward rectifier potassium channel 1"/>
    <property type="match status" value="1"/>
</dbReference>
<accession>A0ABX0K0L3</accession>
<gene>
    <name evidence="15" type="ORF">GOB81_06330</name>
</gene>
<keyword evidence="2" id="KW-0813">Transport</keyword>
<evidence type="ECO:0000313" key="15">
    <source>
        <dbReference type="EMBL" id="NHN88243.1"/>
    </source>
</evidence>
<evidence type="ECO:0000256" key="11">
    <source>
        <dbReference type="SAM" id="MobiDB-lite"/>
    </source>
</evidence>
<dbReference type="InterPro" id="IPR013518">
    <property type="entry name" value="K_chnl_inward-rec_Kir_cyto"/>
</dbReference>
<evidence type="ECO:0000256" key="5">
    <source>
        <dbReference type="ARBA" id="ARBA00022882"/>
    </source>
</evidence>
<keyword evidence="9 12" id="KW-0472">Membrane</keyword>
<evidence type="ECO:0000256" key="12">
    <source>
        <dbReference type="SAM" id="Phobius"/>
    </source>
</evidence>
<proteinExistence type="predicted"/>
<dbReference type="InterPro" id="IPR016449">
    <property type="entry name" value="K_chnl_inward-rec_Kir"/>
</dbReference>
<dbReference type="GO" id="GO:0034220">
    <property type="term" value="P:monoatomic ion transmembrane transport"/>
    <property type="evidence" value="ECO:0007669"/>
    <property type="project" value="UniProtKB-KW"/>
</dbReference>
<keyword evidence="16" id="KW-1185">Reference proteome</keyword>
<feature type="compositionally biased region" description="Polar residues" evidence="11">
    <location>
        <begin position="40"/>
        <end position="49"/>
    </location>
</feature>
<dbReference type="InterPro" id="IPR014756">
    <property type="entry name" value="Ig_E-set"/>
</dbReference>
<feature type="region of interest" description="Disordered" evidence="11">
    <location>
        <begin position="1"/>
        <end position="61"/>
    </location>
</feature>
<keyword evidence="8" id="KW-0406">Ion transport</keyword>
<dbReference type="Gene3D" id="1.10.287.70">
    <property type="match status" value="1"/>
</dbReference>
<dbReference type="SUPFAM" id="SSF81324">
    <property type="entry name" value="Voltage-gated potassium channels"/>
    <property type="match status" value="1"/>
</dbReference>
<dbReference type="EMBL" id="WOSY01000005">
    <property type="protein sequence ID" value="NHN88243.1"/>
    <property type="molecule type" value="Genomic_DNA"/>
</dbReference>
<dbReference type="Proteomes" id="UP000631653">
    <property type="component" value="Unassembled WGS sequence"/>
</dbReference>
<feature type="transmembrane region" description="Helical" evidence="12">
    <location>
        <begin position="105"/>
        <end position="127"/>
    </location>
</feature>
<evidence type="ECO:0000259" key="13">
    <source>
        <dbReference type="Pfam" id="PF07885"/>
    </source>
</evidence>
<evidence type="ECO:0000259" key="14">
    <source>
        <dbReference type="Pfam" id="PF17655"/>
    </source>
</evidence>
<evidence type="ECO:0000256" key="10">
    <source>
        <dbReference type="ARBA" id="ARBA00023303"/>
    </source>
</evidence>
<feature type="compositionally biased region" description="Polar residues" evidence="11">
    <location>
        <begin position="11"/>
        <end position="21"/>
    </location>
</feature>
<evidence type="ECO:0000256" key="4">
    <source>
        <dbReference type="ARBA" id="ARBA00022692"/>
    </source>
</evidence>
<dbReference type="Pfam" id="PF07885">
    <property type="entry name" value="Ion_trans_2"/>
    <property type="match status" value="1"/>
</dbReference>